<evidence type="ECO:0000313" key="1">
    <source>
        <dbReference type="EMBL" id="SVA91589.1"/>
    </source>
</evidence>
<feature type="non-terminal residue" evidence="1">
    <location>
        <position position="75"/>
    </location>
</feature>
<accession>A0A381ZQX0</accession>
<gene>
    <name evidence="1" type="ORF">METZ01_LOCUS144443</name>
</gene>
<protein>
    <submittedName>
        <fullName evidence="1">Uncharacterized protein</fullName>
    </submittedName>
</protein>
<feature type="non-terminal residue" evidence="1">
    <location>
        <position position="1"/>
    </location>
</feature>
<name>A0A381ZQX0_9ZZZZ</name>
<organism evidence="1">
    <name type="scientific">marine metagenome</name>
    <dbReference type="NCBI Taxonomy" id="408172"/>
    <lineage>
        <taxon>unclassified sequences</taxon>
        <taxon>metagenomes</taxon>
        <taxon>ecological metagenomes</taxon>
    </lineage>
</organism>
<proteinExistence type="predicted"/>
<dbReference type="EMBL" id="UINC01022285">
    <property type="protein sequence ID" value="SVA91589.1"/>
    <property type="molecule type" value="Genomic_DNA"/>
</dbReference>
<reference evidence="1" key="1">
    <citation type="submission" date="2018-05" db="EMBL/GenBank/DDBJ databases">
        <authorList>
            <person name="Lanie J.A."/>
            <person name="Ng W.-L."/>
            <person name="Kazmierczak K.M."/>
            <person name="Andrzejewski T.M."/>
            <person name="Davidsen T.M."/>
            <person name="Wayne K.J."/>
            <person name="Tettelin H."/>
            <person name="Glass J.I."/>
            <person name="Rusch D."/>
            <person name="Podicherti R."/>
            <person name="Tsui H.-C.T."/>
            <person name="Winkler M.E."/>
        </authorList>
    </citation>
    <scope>NUCLEOTIDE SEQUENCE</scope>
</reference>
<dbReference type="AlphaFoldDB" id="A0A381ZQX0"/>
<sequence length="75" mass="8537">TCLTAFGIGAFLSAALRLTRYQTVKTTENSTCYCLTRLRRGAQTRQKPRWWHTFARAWTTMFVGFMRSGALGEAI</sequence>